<dbReference type="Pfam" id="PF00392">
    <property type="entry name" value="GntR"/>
    <property type="match status" value="1"/>
</dbReference>
<reference evidence="5" key="1">
    <citation type="submission" date="2023-07" db="EMBL/GenBank/DDBJ databases">
        <title>Sorghum-associated microbial communities from plants grown in Nebraska, USA.</title>
        <authorList>
            <person name="Schachtman D."/>
        </authorList>
    </citation>
    <scope>NUCLEOTIDE SEQUENCE</scope>
    <source>
        <strain evidence="5">BE44</strain>
    </source>
</reference>
<dbReference type="Proteomes" id="UP001262767">
    <property type="component" value="Unassembled WGS sequence"/>
</dbReference>
<evidence type="ECO:0000313" key="6">
    <source>
        <dbReference type="Proteomes" id="UP001262767"/>
    </source>
</evidence>
<proteinExistence type="predicted"/>
<dbReference type="SMART" id="SM00895">
    <property type="entry name" value="FCD"/>
    <property type="match status" value="1"/>
</dbReference>
<evidence type="ECO:0000259" key="4">
    <source>
        <dbReference type="PROSITE" id="PS50949"/>
    </source>
</evidence>
<dbReference type="SUPFAM" id="SSF48008">
    <property type="entry name" value="GntR ligand-binding domain-like"/>
    <property type="match status" value="1"/>
</dbReference>
<dbReference type="Gene3D" id="1.20.120.530">
    <property type="entry name" value="GntR ligand-binding domain-like"/>
    <property type="match status" value="1"/>
</dbReference>
<dbReference type="InterPro" id="IPR008920">
    <property type="entry name" value="TF_FadR/GntR_C"/>
</dbReference>
<dbReference type="PRINTS" id="PR00035">
    <property type="entry name" value="HTHGNTR"/>
</dbReference>
<dbReference type="CDD" id="cd07377">
    <property type="entry name" value="WHTH_GntR"/>
    <property type="match status" value="1"/>
</dbReference>
<dbReference type="Pfam" id="PF07729">
    <property type="entry name" value="FCD"/>
    <property type="match status" value="1"/>
</dbReference>
<comment type="caution">
    <text evidence="5">The sequence shown here is derived from an EMBL/GenBank/DDBJ whole genome shotgun (WGS) entry which is preliminary data.</text>
</comment>
<dbReference type="GO" id="GO:0003700">
    <property type="term" value="F:DNA-binding transcription factor activity"/>
    <property type="evidence" value="ECO:0007669"/>
    <property type="project" value="InterPro"/>
</dbReference>
<gene>
    <name evidence="5" type="ORF">J2X86_000045</name>
</gene>
<evidence type="ECO:0000313" key="5">
    <source>
        <dbReference type="EMBL" id="MDR6628057.1"/>
    </source>
</evidence>
<sequence length="236" mass="27673">MTIVRNPSTKATGKSSDNLSELVFQKIKNDIFDFKLMPGERFTESEIAESYAVSRTPIRQALYRLQQEGYVEVQFRSGWQVRPLNFKAYEELYDLRILLECYVVEQLCLMPKDQLKAALEILIQTWCIKPEQYVYDLRQLSVKDEAFHCHLVFAAGNAEMTKIHSEISEKIRIIRRLDFSKDYRIEATYAEHQQILKALLAQDAAFCLSILDAHIRHSRNEVKKLHWKCCPLVLRK</sequence>
<dbReference type="GO" id="GO:0003677">
    <property type="term" value="F:DNA binding"/>
    <property type="evidence" value="ECO:0007669"/>
    <property type="project" value="UniProtKB-KW"/>
</dbReference>
<evidence type="ECO:0000256" key="3">
    <source>
        <dbReference type="ARBA" id="ARBA00023163"/>
    </source>
</evidence>
<dbReference type="InterPro" id="IPR036390">
    <property type="entry name" value="WH_DNA-bd_sf"/>
</dbReference>
<dbReference type="InterPro" id="IPR011711">
    <property type="entry name" value="GntR_C"/>
</dbReference>
<keyword evidence="3" id="KW-0804">Transcription</keyword>
<dbReference type="SUPFAM" id="SSF46785">
    <property type="entry name" value="Winged helix' DNA-binding domain"/>
    <property type="match status" value="1"/>
</dbReference>
<organism evidence="5 6">
    <name type="scientific">Acinetobacter lwoffii</name>
    <dbReference type="NCBI Taxonomy" id="28090"/>
    <lineage>
        <taxon>Bacteria</taxon>
        <taxon>Pseudomonadati</taxon>
        <taxon>Pseudomonadota</taxon>
        <taxon>Gammaproteobacteria</taxon>
        <taxon>Moraxellales</taxon>
        <taxon>Moraxellaceae</taxon>
        <taxon>Acinetobacter</taxon>
    </lineage>
</organism>
<dbReference type="PANTHER" id="PTHR43537:SF45">
    <property type="entry name" value="GNTR FAMILY REGULATORY PROTEIN"/>
    <property type="match status" value="1"/>
</dbReference>
<dbReference type="InterPro" id="IPR036388">
    <property type="entry name" value="WH-like_DNA-bd_sf"/>
</dbReference>
<dbReference type="PROSITE" id="PS50949">
    <property type="entry name" value="HTH_GNTR"/>
    <property type="match status" value="1"/>
</dbReference>
<dbReference type="PANTHER" id="PTHR43537">
    <property type="entry name" value="TRANSCRIPTIONAL REGULATOR, GNTR FAMILY"/>
    <property type="match status" value="1"/>
</dbReference>
<dbReference type="SMART" id="SM00345">
    <property type="entry name" value="HTH_GNTR"/>
    <property type="match status" value="1"/>
</dbReference>
<feature type="domain" description="HTH gntR-type" evidence="4">
    <location>
        <begin position="17"/>
        <end position="84"/>
    </location>
</feature>
<dbReference type="InterPro" id="IPR000524">
    <property type="entry name" value="Tscrpt_reg_HTH_GntR"/>
</dbReference>
<keyword evidence="1" id="KW-0805">Transcription regulation</keyword>
<name>A0AAW8LBL6_ACILW</name>
<evidence type="ECO:0000256" key="2">
    <source>
        <dbReference type="ARBA" id="ARBA00023125"/>
    </source>
</evidence>
<protein>
    <submittedName>
        <fullName evidence="5">DNA-binding GntR family transcriptional regulator</fullName>
    </submittedName>
</protein>
<dbReference type="AlphaFoldDB" id="A0AAW8LBL6"/>
<accession>A0AAW8LBL6</accession>
<dbReference type="EMBL" id="JAVDSC010000001">
    <property type="protein sequence ID" value="MDR6628057.1"/>
    <property type="molecule type" value="Genomic_DNA"/>
</dbReference>
<dbReference type="Gene3D" id="1.10.10.10">
    <property type="entry name" value="Winged helix-like DNA-binding domain superfamily/Winged helix DNA-binding domain"/>
    <property type="match status" value="1"/>
</dbReference>
<evidence type="ECO:0000256" key="1">
    <source>
        <dbReference type="ARBA" id="ARBA00023015"/>
    </source>
</evidence>
<keyword evidence="2 5" id="KW-0238">DNA-binding</keyword>